<dbReference type="PATRIC" id="fig|1705565.3.peg.4078"/>
<keyword evidence="1" id="KW-0560">Oxidoreductase</keyword>
<dbReference type="EMBL" id="LIUT01000001">
    <property type="protein sequence ID" value="KOR89514.1"/>
    <property type="molecule type" value="Genomic_DNA"/>
</dbReference>
<accession>A0A0M1P647</accession>
<dbReference type="OrthoDB" id="9778740at2"/>
<dbReference type="RefSeq" id="WP_054402553.1">
    <property type="nucleotide sequence ID" value="NZ_LIUT01000001.1"/>
</dbReference>
<organism evidence="2 3">
    <name type="scientific">Paenibacillus solani</name>
    <dbReference type="NCBI Taxonomy" id="1705565"/>
    <lineage>
        <taxon>Bacteria</taxon>
        <taxon>Bacillati</taxon>
        <taxon>Bacillota</taxon>
        <taxon>Bacilli</taxon>
        <taxon>Bacillales</taxon>
        <taxon>Paenibacillaceae</taxon>
        <taxon>Paenibacillus</taxon>
    </lineage>
</organism>
<dbReference type="GO" id="GO:0004497">
    <property type="term" value="F:monooxygenase activity"/>
    <property type="evidence" value="ECO:0007669"/>
    <property type="project" value="TreeGrafter"/>
</dbReference>
<dbReference type="SUPFAM" id="SSF51905">
    <property type="entry name" value="FAD/NAD(P)-binding domain"/>
    <property type="match status" value="2"/>
</dbReference>
<keyword evidence="3" id="KW-1185">Reference proteome</keyword>
<dbReference type="Gene3D" id="3.50.50.60">
    <property type="entry name" value="FAD/NAD(P)-binding domain"/>
    <property type="match status" value="1"/>
</dbReference>
<dbReference type="PANTHER" id="PTHR43539">
    <property type="entry name" value="FLAVIN-BINDING MONOOXYGENASE-LIKE PROTEIN (AFU_ORTHOLOGUE AFUA_4G09220)"/>
    <property type="match status" value="1"/>
</dbReference>
<evidence type="ECO:0000256" key="1">
    <source>
        <dbReference type="ARBA" id="ARBA00023002"/>
    </source>
</evidence>
<comment type="caution">
    <text evidence="2">The sequence shown here is derived from an EMBL/GenBank/DDBJ whole genome shotgun (WGS) entry which is preliminary data.</text>
</comment>
<dbReference type="PRINTS" id="PR00469">
    <property type="entry name" value="PNDRDTASEII"/>
</dbReference>
<sequence>MLDTIIIGGGQAGLAAAYYLKQNSRDFIILDQHKEVGDSWRNRYDSLHLFTPRMYNSLPAVPFSGDPQGLPHKDEVADYLKNYVRRMELSVQGNTQVFSLIKRSGVFEAATSHGLFTSKNVIVATGPFQKPFIPSIQEQLGSNIIQLHSSHYRNRKQLKKGVVLVVGAGNSGAQIACELAKTHEVHLSASGEIRYKPLHIFGKSIFWYFNKMGFLTANRNSTLGRWLYKQPEQIYGKELKHLIKRGSIKLHSRTVKMSNHEAYFQNEAAPIHIDNLIWATGFRQDHEWIEIKEAFHNGHIAHQEGVSVVNGLYFVGFPWQTSRGSALLGWVKYDAKRIVDHLVNQP</sequence>
<evidence type="ECO:0000313" key="2">
    <source>
        <dbReference type="EMBL" id="KOR89514.1"/>
    </source>
</evidence>
<dbReference type="AlphaFoldDB" id="A0A0M1P647"/>
<dbReference type="Proteomes" id="UP000036932">
    <property type="component" value="Unassembled WGS sequence"/>
</dbReference>
<name>A0A0M1P647_9BACL</name>
<gene>
    <name evidence="2" type="ORF">AM231_10435</name>
</gene>
<reference evidence="3" key="1">
    <citation type="submission" date="2015-08" db="EMBL/GenBank/DDBJ databases">
        <title>Genome sequencing project for genomic taxonomy and phylogenomics of Bacillus-like bacteria.</title>
        <authorList>
            <person name="Liu B."/>
            <person name="Wang J."/>
            <person name="Zhu Y."/>
            <person name="Liu G."/>
            <person name="Chen Q."/>
            <person name="Chen Z."/>
            <person name="Lan J."/>
            <person name="Che J."/>
            <person name="Ge C."/>
            <person name="Shi H."/>
            <person name="Pan Z."/>
            <person name="Liu X."/>
        </authorList>
    </citation>
    <scope>NUCLEOTIDE SEQUENCE [LARGE SCALE GENOMIC DNA]</scope>
    <source>
        <strain evidence="3">FJAT-22460</strain>
    </source>
</reference>
<dbReference type="InterPro" id="IPR036188">
    <property type="entry name" value="FAD/NAD-bd_sf"/>
</dbReference>
<dbReference type="PANTHER" id="PTHR43539:SF78">
    <property type="entry name" value="FLAVIN-CONTAINING MONOOXYGENASE"/>
    <property type="match status" value="1"/>
</dbReference>
<dbReference type="PRINTS" id="PR00368">
    <property type="entry name" value="FADPNR"/>
</dbReference>
<dbReference type="GO" id="GO:0050660">
    <property type="term" value="F:flavin adenine dinucleotide binding"/>
    <property type="evidence" value="ECO:0007669"/>
    <property type="project" value="TreeGrafter"/>
</dbReference>
<evidence type="ECO:0000313" key="3">
    <source>
        <dbReference type="Proteomes" id="UP000036932"/>
    </source>
</evidence>
<proteinExistence type="predicted"/>
<dbReference type="InterPro" id="IPR050982">
    <property type="entry name" value="Auxin_biosynth/cation_transpt"/>
</dbReference>
<protein>
    <submittedName>
        <fullName evidence="2">Oxidoreductase</fullName>
    </submittedName>
</protein>
<dbReference type="Pfam" id="PF13738">
    <property type="entry name" value="Pyr_redox_3"/>
    <property type="match status" value="1"/>
</dbReference>